<accession>A0ABP7D6T6</accession>
<feature type="transmembrane region" description="Helical" evidence="1">
    <location>
        <begin position="315"/>
        <end position="334"/>
    </location>
</feature>
<dbReference type="PANTHER" id="PTHR30282:SF0">
    <property type="entry name" value="P-AMINOBENZOYL-GLUTAMATE TRANSPORT PROTEIN"/>
    <property type="match status" value="1"/>
</dbReference>
<dbReference type="EMBL" id="BAABEO010000026">
    <property type="protein sequence ID" value="GAA3699128.1"/>
    <property type="molecule type" value="Genomic_DNA"/>
</dbReference>
<name>A0ABP7D6T6_9MICC</name>
<dbReference type="Pfam" id="PF03806">
    <property type="entry name" value="ABG_transport"/>
    <property type="match status" value="1"/>
</dbReference>
<proteinExistence type="predicted"/>
<dbReference type="RefSeq" id="WP_345153640.1">
    <property type="nucleotide sequence ID" value="NZ_BAABEO010000026.1"/>
</dbReference>
<feature type="transmembrane region" description="Helical" evidence="1">
    <location>
        <begin position="419"/>
        <end position="436"/>
    </location>
</feature>
<dbReference type="Proteomes" id="UP001500752">
    <property type="component" value="Unassembled WGS sequence"/>
</dbReference>
<dbReference type="InterPro" id="IPR004697">
    <property type="entry name" value="AbgT"/>
</dbReference>
<sequence length="518" mass="54489">MTTEVSKRTEPSAGLRLLAGIEEAGNALPHPFWLFWILFGVLAVASWILSGTGITVSDPATGETVGVNNALSVEAIRALLTGAEESFVTFGPLGTVLIVMLGVAVADRSGLFEVVARRALSNVSARWVVFAVALGGALSKFLSDSAYVILIPLGAIAFKTVGRSPMLGMIVAFVSINAAGDANPLIAPGDVVFAKVATEAAQLIDPNATVRATDNMYFTTVSALVLAITITLVTELILKKRESTLIVDTAQVDTTAIMAMGPQATLSGAAERRGLRVTGLAALLFVALTVVAILLPQSPLRGENGEFLESPFLDGIAFFLSLFFLTLGIAFATGSRQLESSADIPRFMADGVRSIAPLIVLFFAVSQFLALFKYTKISTLVAVKGSDAIADLGIHNVGLFVIVVVAIALLNLLITSGQALWALVAPIVVPMMLLLGTNPAATMALYRIADSCTNSITPMSTSFVLCVGYLQTLNKKAGIGTLISFTLPCAVIMFIVWFALFLLWWVLGIPLGPGAPVR</sequence>
<feature type="transmembrane region" description="Helical" evidence="1">
    <location>
        <begin position="456"/>
        <end position="473"/>
    </location>
</feature>
<keyword evidence="1" id="KW-1133">Transmembrane helix</keyword>
<feature type="transmembrane region" description="Helical" evidence="1">
    <location>
        <begin position="127"/>
        <end position="158"/>
    </location>
</feature>
<feature type="transmembrane region" description="Helical" evidence="1">
    <location>
        <begin position="355"/>
        <end position="372"/>
    </location>
</feature>
<dbReference type="PANTHER" id="PTHR30282">
    <property type="entry name" value="P-AMINOBENZOYL GLUTAMATE TRANSPORTER"/>
    <property type="match status" value="1"/>
</dbReference>
<feature type="transmembrane region" description="Helical" evidence="1">
    <location>
        <begin position="485"/>
        <end position="507"/>
    </location>
</feature>
<keyword evidence="1" id="KW-0812">Transmembrane</keyword>
<evidence type="ECO:0000313" key="2">
    <source>
        <dbReference type="EMBL" id="GAA3699128.1"/>
    </source>
</evidence>
<evidence type="ECO:0000256" key="1">
    <source>
        <dbReference type="SAM" id="Phobius"/>
    </source>
</evidence>
<feature type="transmembrane region" description="Helical" evidence="1">
    <location>
        <begin position="216"/>
        <end position="238"/>
    </location>
</feature>
<gene>
    <name evidence="2" type="ORF">GCM10023081_40010</name>
</gene>
<organism evidence="2 3">
    <name type="scientific">Arthrobacter ginkgonis</name>
    <dbReference type="NCBI Taxonomy" id="1630594"/>
    <lineage>
        <taxon>Bacteria</taxon>
        <taxon>Bacillati</taxon>
        <taxon>Actinomycetota</taxon>
        <taxon>Actinomycetes</taxon>
        <taxon>Micrococcales</taxon>
        <taxon>Micrococcaceae</taxon>
        <taxon>Arthrobacter</taxon>
    </lineage>
</organism>
<protein>
    <submittedName>
        <fullName evidence="2">AbgT family transporter</fullName>
    </submittedName>
</protein>
<feature type="transmembrane region" description="Helical" evidence="1">
    <location>
        <begin position="32"/>
        <end position="49"/>
    </location>
</feature>
<reference evidence="3" key="1">
    <citation type="journal article" date="2019" name="Int. J. Syst. Evol. Microbiol.">
        <title>The Global Catalogue of Microorganisms (GCM) 10K type strain sequencing project: providing services to taxonomists for standard genome sequencing and annotation.</title>
        <authorList>
            <consortium name="The Broad Institute Genomics Platform"/>
            <consortium name="The Broad Institute Genome Sequencing Center for Infectious Disease"/>
            <person name="Wu L."/>
            <person name="Ma J."/>
        </authorList>
    </citation>
    <scope>NUCLEOTIDE SEQUENCE [LARGE SCALE GENOMIC DNA]</scope>
    <source>
        <strain evidence="3">JCM 30742</strain>
    </source>
</reference>
<keyword evidence="3" id="KW-1185">Reference proteome</keyword>
<feature type="transmembrane region" description="Helical" evidence="1">
    <location>
        <begin position="392"/>
        <end position="412"/>
    </location>
</feature>
<feature type="transmembrane region" description="Helical" evidence="1">
    <location>
        <begin position="87"/>
        <end position="106"/>
    </location>
</feature>
<evidence type="ECO:0000313" key="3">
    <source>
        <dbReference type="Proteomes" id="UP001500752"/>
    </source>
</evidence>
<feature type="transmembrane region" description="Helical" evidence="1">
    <location>
        <begin position="277"/>
        <end position="295"/>
    </location>
</feature>
<comment type="caution">
    <text evidence="2">The sequence shown here is derived from an EMBL/GenBank/DDBJ whole genome shotgun (WGS) entry which is preliminary data.</text>
</comment>
<keyword evidence="1" id="KW-0472">Membrane</keyword>